<dbReference type="InterPro" id="IPR050229">
    <property type="entry name" value="GlpE_sulfurtransferase"/>
</dbReference>
<dbReference type="Proteomes" id="UP000236736">
    <property type="component" value="Unassembled WGS sequence"/>
</dbReference>
<dbReference type="AlphaFoldDB" id="A0A1H5ZMG7"/>
<dbReference type="SMART" id="SM00450">
    <property type="entry name" value="RHOD"/>
    <property type="match status" value="1"/>
</dbReference>
<dbReference type="SUPFAM" id="SSF52821">
    <property type="entry name" value="Rhodanese/Cell cycle control phosphatase"/>
    <property type="match status" value="1"/>
</dbReference>
<feature type="domain" description="Rhodanese" evidence="1">
    <location>
        <begin position="49"/>
        <end position="139"/>
    </location>
</feature>
<gene>
    <name evidence="2" type="ORF">SAMN03080598_03624</name>
</gene>
<evidence type="ECO:0000259" key="1">
    <source>
        <dbReference type="PROSITE" id="PS50206"/>
    </source>
</evidence>
<dbReference type="PROSITE" id="PS51257">
    <property type="entry name" value="PROKAR_LIPOPROTEIN"/>
    <property type="match status" value="1"/>
</dbReference>
<evidence type="ECO:0000313" key="3">
    <source>
        <dbReference type="Proteomes" id="UP000236736"/>
    </source>
</evidence>
<dbReference type="PANTHER" id="PTHR43031:SF1">
    <property type="entry name" value="PYRIDINE NUCLEOTIDE-DISULPHIDE OXIDOREDUCTASE"/>
    <property type="match status" value="1"/>
</dbReference>
<dbReference type="InterPro" id="IPR036873">
    <property type="entry name" value="Rhodanese-like_dom_sf"/>
</dbReference>
<dbReference type="OrthoDB" id="9808735at2"/>
<dbReference type="Pfam" id="PF00581">
    <property type="entry name" value="Rhodanese"/>
    <property type="match status" value="1"/>
</dbReference>
<organism evidence="2 3">
    <name type="scientific">Algoriphagus boritolerans DSM 17298 = JCM 18970</name>
    <dbReference type="NCBI Taxonomy" id="1120964"/>
    <lineage>
        <taxon>Bacteria</taxon>
        <taxon>Pseudomonadati</taxon>
        <taxon>Bacteroidota</taxon>
        <taxon>Cytophagia</taxon>
        <taxon>Cytophagales</taxon>
        <taxon>Cyclobacteriaceae</taxon>
        <taxon>Algoriphagus</taxon>
    </lineage>
</organism>
<keyword evidence="2" id="KW-0808">Transferase</keyword>
<evidence type="ECO:0000313" key="2">
    <source>
        <dbReference type="EMBL" id="SEG37763.1"/>
    </source>
</evidence>
<dbReference type="CDD" id="cd00158">
    <property type="entry name" value="RHOD"/>
    <property type="match status" value="1"/>
</dbReference>
<reference evidence="3" key="1">
    <citation type="submission" date="2016-10" db="EMBL/GenBank/DDBJ databases">
        <authorList>
            <person name="Varghese N."/>
            <person name="Submissions S."/>
        </authorList>
    </citation>
    <scope>NUCLEOTIDE SEQUENCE [LARGE SCALE GENOMIC DNA]</scope>
    <source>
        <strain evidence="3">DSM 17298</strain>
    </source>
</reference>
<dbReference type="RefSeq" id="WP_103926212.1">
    <property type="nucleotide sequence ID" value="NZ_FNVR01000029.1"/>
</dbReference>
<accession>A0A1H5ZMG7</accession>
<dbReference type="PANTHER" id="PTHR43031">
    <property type="entry name" value="FAD-DEPENDENT OXIDOREDUCTASE"/>
    <property type="match status" value="1"/>
</dbReference>
<dbReference type="PROSITE" id="PS50206">
    <property type="entry name" value="RHODANESE_3"/>
    <property type="match status" value="1"/>
</dbReference>
<sequence length="140" mass="15290">MNKTLFILSVGILAFSSCESKKASPETSSPQELTTTTVVNLNPTEFQSKSAQGIIIDVRTPEEIAAGKIAGALEMDYFLPSFQSQVDELPMDKEIFIYCAVGSRSREAAEMLLQQGFTKVYHLSGGIQAWAQKGLPIVQE</sequence>
<keyword evidence="3" id="KW-1185">Reference proteome</keyword>
<dbReference type="STRING" id="1120964.GCA_001313265_05846"/>
<dbReference type="EMBL" id="FNVR01000029">
    <property type="protein sequence ID" value="SEG37763.1"/>
    <property type="molecule type" value="Genomic_DNA"/>
</dbReference>
<proteinExistence type="predicted"/>
<name>A0A1H5ZMG7_9BACT</name>
<protein>
    <submittedName>
        <fullName evidence="2">Rhodanese-related sulfurtransferase</fullName>
    </submittedName>
</protein>
<dbReference type="InterPro" id="IPR001763">
    <property type="entry name" value="Rhodanese-like_dom"/>
</dbReference>
<dbReference type="GO" id="GO:0016740">
    <property type="term" value="F:transferase activity"/>
    <property type="evidence" value="ECO:0007669"/>
    <property type="project" value="UniProtKB-KW"/>
</dbReference>
<dbReference type="Gene3D" id="3.40.250.10">
    <property type="entry name" value="Rhodanese-like domain"/>
    <property type="match status" value="1"/>
</dbReference>